<comment type="caution">
    <text evidence="3">The sequence shown here is derived from an EMBL/GenBank/DDBJ whole genome shotgun (WGS) entry which is preliminary data.</text>
</comment>
<dbReference type="Proteomes" id="UP000446786">
    <property type="component" value="Unassembled WGS sequence"/>
</dbReference>
<dbReference type="EMBL" id="WTYE01000001">
    <property type="protein sequence ID" value="MXP30259.1"/>
    <property type="molecule type" value="Genomic_DNA"/>
</dbReference>
<keyword evidence="4" id="KW-1185">Reference proteome</keyword>
<gene>
    <name evidence="2" type="ORF">GRI94_00315</name>
    <name evidence="3" type="ORF">GRI94_14405</name>
</gene>
<dbReference type="AlphaFoldDB" id="A0A845AU36"/>
<reference evidence="3 4" key="1">
    <citation type="submission" date="2019-12" db="EMBL/GenBank/DDBJ databases">
        <title>Genomic-based taxomic classification of the family Erythrobacteraceae.</title>
        <authorList>
            <person name="Xu L."/>
        </authorList>
    </citation>
    <scope>NUCLEOTIDE SEQUENCE [LARGE SCALE GENOMIC DNA]</scope>
    <source>
        <strain evidence="3 4">JCM 16677</strain>
    </source>
</reference>
<evidence type="ECO:0000313" key="3">
    <source>
        <dbReference type="EMBL" id="MXP33019.1"/>
    </source>
</evidence>
<evidence type="ECO:0000256" key="1">
    <source>
        <dbReference type="SAM" id="MobiDB-lite"/>
    </source>
</evidence>
<sequence length="63" mass="7453">MRTPVHTPSPDIAGDEQFHRSPRNMASRVKAGLRFFTRRGKLDLTRDSSQHRRYAFLYEDMMN</sequence>
<dbReference type="RefSeq" id="WP_160777825.1">
    <property type="nucleotide sequence ID" value="NZ_BAAAZF010000001.1"/>
</dbReference>
<evidence type="ECO:0000313" key="2">
    <source>
        <dbReference type="EMBL" id="MXP30259.1"/>
    </source>
</evidence>
<feature type="region of interest" description="Disordered" evidence="1">
    <location>
        <begin position="1"/>
        <end position="24"/>
    </location>
</feature>
<protein>
    <submittedName>
        <fullName evidence="3">Uncharacterized protein</fullName>
    </submittedName>
</protein>
<evidence type="ECO:0000313" key="4">
    <source>
        <dbReference type="Proteomes" id="UP000446786"/>
    </source>
</evidence>
<organism evidence="3 4">
    <name type="scientific">Parerythrobacter jejuensis</name>
    <dbReference type="NCBI Taxonomy" id="795812"/>
    <lineage>
        <taxon>Bacteria</taxon>
        <taxon>Pseudomonadati</taxon>
        <taxon>Pseudomonadota</taxon>
        <taxon>Alphaproteobacteria</taxon>
        <taxon>Sphingomonadales</taxon>
        <taxon>Erythrobacteraceae</taxon>
        <taxon>Parerythrobacter</taxon>
    </lineage>
</organism>
<name>A0A845AU36_9SPHN</name>
<accession>A0A845AU36</accession>
<proteinExistence type="predicted"/>
<dbReference type="EMBL" id="WTYE01000001">
    <property type="protein sequence ID" value="MXP33019.1"/>
    <property type="molecule type" value="Genomic_DNA"/>
</dbReference>